<comment type="caution">
    <text evidence="1">The sequence shown here is derived from an EMBL/GenBank/DDBJ whole genome shotgun (WGS) entry which is preliminary data.</text>
</comment>
<organism evidence="1 2">
    <name type="scientific">Microlunatus ginsengisoli</name>
    <dbReference type="NCBI Taxonomy" id="363863"/>
    <lineage>
        <taxon>Bacteria</taxon>
        <taxon>Bacillati</taxon>
        <taxon>Actinomycetota</taxon>
        <taxon>Actinomycetes</taxon>
        <taxon>Propionibacteriales</taxon>
        <taxon>Propionibacteriaceae</taxon>
        <taxon>Microlunatus</taxon>
    </lineage>
</organism>
<dbReference type="SUPFAM" id="SSF55298">
    <property type="entry name" value="YjgF-like"/>
    <property type="match status" value="1"/>
</dbReference>
<dbReference type="InterPro" id="IPR006175">
    <property type="entry name" value="YjgF/YER057c/UK114"/>
</dbReference>
<protein>
    <submittedName>
        <fullName evidence="1">RidA family protein</fullName>
    </submittedName>
</protein>
<dbReference type="Gene3D" id="3.30.1330.40">
    <property type="entry name" value="RutC-like"/>
    <property type="match status" value="1"/>
</dbReference>
<dbReference type="Proteomes" id="UP001501490">
    <property type="component" value="Unassembled WGS sequence"/>
</dbReference>
<dbReference type="EMBL" id="BAABAB010000006">
    <property type="protein sequence ID" value="GAA3609759.1"/>
    <property type="molecule type" value="Genomic_DNA"/>
</dbReference>
<gene>
    <name evidence="1" type="ORF">GCM10022236_09300</name>
</gene>
<accession>A0ABP6ZJT2</accession>
<dbReference type="InterPro" id="IPR035959">
    <property type="entry name" value="RutC-like_sf"/>
</dbReference>
<sequence>MGGAAPYETRYGYSRVVIAGDRALTAGTTALGPVGVLHPGDAYAQARSAFGIALDALAGAGVPADRVVRTRMYVVDPSHADAVSRAHGEVFGTIRPVATLVVVAALLDPAMLVEVELEAYVGERSAPAGAS</sequence>
<evidence type="ECO:0000313" key="2">
    <source>
        <dbReference type="Proteomes" id="UP001501490"/>
    </source>
</evidence>
<evidence type="ECO:0000313" key="1">
    <source>
        <dbReference type="EMBL" id="GAA3609759.1"/>
    </source>
</evidence>
<reference evidence="2" key="1">
    <citation type="journal article" date="2019" name="Int. J. Syst. Evol. Microbiol.">
        <title>The Global Catalogue of Microorganisms (GCM) 10K type strain sequencing project: providing services to taxonomists for standard genome sequencing and annotation.</title>
        <authorList>
            <consortium name="The Broad Institute Genomics Platform"/>
            <consortium name="The Broad Institute Genome Sequencing Center for Infectious Disease"/>
            <person name="Wu L."/>
            <person name="Ma J."/>
        </authorList>
    </citation>
    <scope>NUCLEOTIDE SEQUENCE [LARGE SCALE GENOMIC DNA]</scope>
    <source>
        <strain evidence="2">JCM 16929</strain>
    </source>
</reference>
<name>A0ABP6ZJT2_9ACTN</name>
<dbReference type="PANTHER" id="PTHR43857">
    <property type="entry name" value="BLR7761 PROTEIN"/>
    <property type="match status" value="1"/>
</dbReference>
<proteinExistence type="predicted"/>
<keyword evidence="2" id="KW-1185">Reference proteome</keyword>
<dbReference type="Pfam" id="PF01042">
    <property type="entry name" value="Ribonuc_L-PSP"/>
    <property type="match status" value="1"/>
</dbReference>
<dbReference type="PANTHER" id="PTHR43857:SF1">
    <property type="entry name" value="YJGH FAMILY PROTEIN"/>
    <property type="match status" value="1"/>
</dbReference>